<evidence type="ECO:0000259" key="1">
    <source>
        <dbReference type="Pfam" id="PF18719"/>
    </source>
</evidence>
<evidence type="ECO:0000313" key="2">
    <source>
        <dbReference type="EMBL" id="NMF67433.1"/>
    </source>
</evidence>
<feature type="domain" description="ArlS sensor" evidence="1">
    <location>
        <begin position="35"/>
        <end position="148"/>
    </location>
</feature>
<protein>
    <submittedName>
        <fullName evidence="2">Sensor histidine kinase</fullName>
    </submittedName>
</protein>
<feature type="non-terminal residue" evidence="2">
    <location>
        <position position="148"/>
    </location>
</feature>
<sequence length="148" mass="16477">MFQKIRYRLLLSYLVVFASLLGIFALAVRVAFTRSLTQQTTDKLIAIGQGAAANAEFEKDHLTVESDFRPQDLITRHQALQWFDTQGNLIAQQGQTVLTLPLLPSKMVQVQSGKVPIQAVTIPIIGSDNSQLVGYVRVSQSLEEFEET</sequence>
<proteinExistence type="predicted"/>
<comment type="caution">
    <text evidence="2">The sequence shown here is derived from an EMBL/GenBank/DDBJ whole genome shotgun (WGS) entry which is preliminary data.</text>
</comment>
<dbReference type="Pfam" id="PF18719">
    <property type="entry name" value="ArlS_N"/>
    <property type="match status" value="1"/>
</dbReference>
<dbReference type="EMBL" id="QMEC01000301">
    <property type="protein sequence ID" value="NMF67433.1"/>
    <property type="molecule type" value="Genomic_DNA"/>
</dbReference>
<keyword evidence="2" id="KW-0418">Kinase</keyword>
<organism evidence="2 3">
    <name type="scientific">Brasilonema octagenarum UFV-OR1</name>
    <dbReference type="NCBI Taxonomy" id="417115"/>
    <lineage>
        <taxon>Bacteria</taxon>
        <taxon>Bacillati</taxon>
        <taxon>Cyanobacteriota</taxon>
        <taxon>Cyanophyceae</taxon>
        <taxon>Nostocales</taxon>
        <taxon>Scytonemataceae</taxon>
        <taxon>Brasilonema</taxon>
        <taxon>Octagenarum group</taxon>
    </lineage>
</organism>
<keyword evidence="3" id="KW-1185">Reference proteome</keyword>
<evidence type="ECO:0000313" key="3">
    <source>
        <dbReference type="Proteomes" id="UP000762253"/>
    </source>
</evidence>
<gene>
    <name evidence="2" type="ORF">DP115_33790</name>
</gene>
<accession>A0ABX1MFK7</accession>
<keyword evidence="2" id="KW-0808">Transferase</keyword>
<name>A0ABX1MFK7_9CYAN</name>
<dbReference type="InterPro" id="IPR041610">
    <property type="entry name" value="ArlS_N"/>
</dbReference>
<dbReference type="GO" id="GO:0016301">
    <property type="term" value="F:kinase activity"/>
    <property type="evidence" value="ECO:0007669"/>
    <property type="project" value="UniProtKB-KW"/>
</dbReference>
<reference evidence="2 3" key="1">
    <citation type="submission" date="2018-06" db="EMBL/GenBank/DDBJ databases">
        <title>Comparative genomics of Brasilonema spp. strains.</title>
        <authorList>
            <person name="Alvarenga D.O."/>
            <person name="Fiore M.F."/>
            <person name="Varani A.M."/>
        </authorList>
    </citation>
    <scope>NUCLEOTIDE SEQUENCE [LARGE SCALE GENOMIC DNA]</scope>
    <source>
        <strain evidence="2 3">UFV-OR1</strain>
    </source>
</reference>
<dbReference type="Proteomes" id="UP000762253">
    <property type="component" value="Unassembled WGS sequence"/>
</dbReference>